<dbReference type="GO" id="GO:0016787">
    <property type="term" value="F:hydrolase activity"/>
    <property type="evidence" value="ECO:0007669"/>
    <property type="project" value="UniProtKB-KW"/>
</dbReference>
<evidence type="ECO:0000313" key="3">
    <source>
        <dbReference type="Proteomes" id="UP001501570"/>
    </source>
</evidence>
<organism evidence="2 3">
    <name type="scientific">Rugosimonospora acidiphila</name>
    <dbReference type="NCBI Taxonomy" id="556531"/>
    <lineage>
        <taxon>Bacteria</taxon>
        <taxon>Bacillati</taxon>
        <taxon>Actinomycetota</taxon>
        <taxon>Actinomycetes</taxon>
        <taxon>Micromonosporales</taxon>
        <taxon>Micromonosporaceae</taxon>
        <taxon>Rugosimonospora</taxon>
    </lineage>
</organism>
<protein>
    <submittedName>
        <fullName evidence="2">Serine hydrolase</fullName>
    </submittedName>
</protein>
<dbReference type="EMBL" id="BAABJQ010000024">
    <property type="protein sequence ID" value="GAA5195475.1"/>
    <property type="molecule type" value="Genomic_DNA"/>
</dbReference>
<dbReference type="Gene3D" id="3.40.710.10">
    <property type="entry name" value="DD-peptidase/beta-lactamase superfamily"/>
    <property type="match status" value="1"/>
</dbReference>
<dbReference type="RefSeq" id="WP_345635647.1">
    <property type="nucleotide sequence ID" value="NZ_BAABJQ010000024.1"/>
</dbReference>
<dbReference type="Pfam" id="PF00144">
    <property type="entry name" value="Beta-lactamase"/>
    <property type="match status" value="1"/>
</dbReference>
<accession>A0ABP9SFM5</accession>
<sequence length="374" mass="40045">MMREAMDAYVERGEIPGIVTATVRGGEVEINELGTTSLGGSDAMRSDTIFRVASMTKPVVAVAAMTLVEDGVLGLDDAVDDHLPELADRRVLRRPDGPLDDTVPAARPITLRDLLTFRMGFGMSPAVPLDAPIMVSASERQVNVAPPKTLPELTAREWLARFGELPLMFQPGEQWAYHTSATVLGILISRAAGRKLDDYLRERVFAPLEMRDSGFAVPAGKRDRFATQYGVDPDSGKLVVFDGPGDDSKWAQVPPSPDGGADLLSTVDDYLAFARMLASGGGEILSPASVSQMITDQLAPGQSTFDPGTGWGFGMSVMRSGEHAGEYGWSGGTGTCWFNDPAADLVAILLTQRMWDSPQPPPVVRDFVAAAYAG</sequence>
<keyword evidence="3" id="KW-1185">Reference proteome</keyword>
<dbReference type="PANTHER" id="PTHR43283:SF3">
    <property type="entry name" value="BETA-LACTAMASE FAMILY PROTEIN (AFU_ORTHOLOGUE AFUA_5G07500)"/>
    <property type="match status" value="1"/>
</dbReference>
<keyword evidence="2" id="KW-0378">Hydrolase</keyword>
<dbReference type="InterPro" id="IPR012338">
    <property type="entry name" value="Beta-lactam/transpept-like"/>
</dbReference>
<feature type="domain" description="Beta-lactamase-related" evidence="1">
    <location>
        <begin position="3"/>
        <end position="354"/>
    </location>
</feature>
<comment type="caution">
    <text evidence="2">The sequence shown here is derived from an EMBL/GenBank/DDBJ whole genome shotgun (WGS) entry which is preliminary data.</text>
</comment>
<reference evidence="3" key="1">
    <citation type="journal article" date="2019" name="Int. J. Syst. Evol. Microbiol.">
        <title>The Global Catalogue of Microorganisms (GCM) 10K type strain sequencing project: providing services to taxonomists for standard genome sequencing and annotation.</title>
        <authorList>
            <consortium name="The Broad Institute Genomics Platform"/>
            <consortium name="The Broad Institute Genome Sequencing Center for Infectious Disease"/>
            <person name="Wu L."/>
            <person name="Ma J."/>
        </authorList>
    </citation>
    <scope>NUCLEOTIDE SEQUENCE [LARGE SCALE GENOMIC DNA]</scope>
    <source>
        <strain evidence="3">JCM 18304</strain>
    </source>
</reference>
<dbReference type="Proteomes" id="UP001501570">
    <property type="component" value="Unassembled WGS sequence"/>
</dbReference>
<evidence type="ECO:0000313" key="2">
    <source>
        <dbReference type="EMBL" id="GAA5195475.1"/>
    </source>
</evidence>
<gene>
    <name evidence="2" type="ORF">GCM10023322_62240</name>
</gene>
<proteinExistence type="predicted"/>
<dbReference type="InterPro" id="IPR050789">
    <property type="entry name" value="Diverse_Enzym_Activities"/>
</dbReference>
<dbReference type="SUPFAM" id="SSF56601">
    <property type="entry name" value="beta-lactamase/transpeptidase-like"/>
    <property type="match status" value="1"/>
</dbReference>
<name>A0ABP9SFM5_9ACTN</name>
<dbReference type="PANTHER" id="PTHR43283">
    <property type="entry name" value="BETA-LACTAMASE-RELATED"/>
    <property type="match status" value="1"/>
</dbReference>
<dbReference type="InterPro" id="IPR001466">
    <property type="entry name" value="Beta-lactam-related"/>
</dbReference>
<evidence type="ECO:0000259" key="1">
    <source>
        <dbReference type="Pfam" id="PF00144"/>
    </source>
</evidence>